<dbReference type="STRING" id="366602.Caul_4287"/>
<dbReference type="HOGENOM" id="CLU_063822_0_0_5"/>
<evidence type="ECO:0000313" key="3">
    <source>
        <dbReference type="EMBL" id="ABZ73408.1"/>
    </source>
</evidence>
<dbReference type="Pfam" id="PF14338">
    <property type="entry name" value="Mrr_N"/>
    <property type="match status" value="1"/>
</dbReference>
<dbReference type="InterPro" id="IPR007560">
    <property type="entry name" value="Restrct_endonuc_IV_Mrr"/>
</dbReference>
<protein>
    <submittedName>
        <fullName evidence="3">Restriction endonuclease</fullName>
    </submittedName>
</protein>
<dbReference type="KEGG" id="cak:Caul_4287"/>
<feature type="domain" description="Restriction endonuclease type IV Mrr" evidence="1">
    <location>
        <begin position="151"/>
        <end position="266"/>
    </location>
</feature>
<dbReference type="OrthoDB" id="9803736at2"/>
<gene>
    <name evidence="3" type="ordered locus">Caul_4287</name>
</gene>
<dbReference type="Gene3D" id="3.40.1350.10">
    <property type="match status" value="1"/>
</dbReference>
<dbReference type="InterPro" id="IPR025745">
    <property type="entry name" value="Mrr-like_N_dom"/>
</dbReference>
<dbReference type="PANTHER" id="PTHR30015:SF7">
    <property type="entry name" value="TYPE IV METHYL-DIRECTED RESTRICTION ENZYME ECOKMRR"/>
    <property type="match status" value="1"/>
</dbReference>
<dbReference type="PANTHER" id="PTHR30015">
    <property type="entry name" value="MRR RESTRICTION SYSTEM PROTEIN"/>
    <property type="match status" value="1"/>
</dbReference>
<keyword evidence="3" id="KW-0378">Hydrolase</keyword>
<dbReference type="InterPro" id="IPR052906">
    <property type="entry name" value="Type_IV_Methyl-Rstrct_Enzyme"/>
</dbReference>
<dbReference type="EMBL" id="CP000927">
    <property type="protein sequence ID" value="ABZ73408.1"/>
    <property type="molecule type" value="Genomic_DNA"/>
</dbReference>
<dbReference type="AlphaFoldDB" id="B0SZ79"/>
<feature type="domain" description="Restriction system protein Mrr-like N-terminal" evidence="2">
    <location>
        <begin position="10"/>
        <end position="94"/>
    </location>
</feature>
<dbReference type="GO" id="GO:0009307">
    <property type="term" value="P:DNA restriction-modification system"/>
    <property type="evidence" value="ECO:0007669"/>
    <property type="project" value="InterPro"/>
</dbReference>
<dbReference type="REBASE" id="17169">
    <property type="entry name" value="CspK31MrrP"/>
</dbReference>
<dbReference type="GO" id="GO:0015666">
    <property type="term" value="F:restriction endodeoxyribonuclease activity"/>
    <property type="evidence" value="ECO:0007669"/>
    <property type="project" value="TreeGrafter"/>
</dbReference>
<dbReference type="InterPro" id="IPR011335">
    <property type="entry name" value="Restrct_endonuc-II-like"/>
</dbReference>
<dbReference type="Pfam" id="PF04471">
    <property type="entry name" value="Mrr_cat"/>
    <property type="match status" value="1"/>
</dbReference>
<dbReference type="SUPFAM" id="SSF52980">
    <property type="entry name" value="Restriction endonuclease-like"/>
    <property type="match status" value="1"/>
</dbReference>
<keyword evidence="3" id="KW-0540">Nuclease</keyword>
<evidence type="ECO:0000259" key="1">
    <source>
        <dbReference type="Pfam" id="PF04471"/>
    </source>
</evidence>
<sequence>MDAPVTVPSYDAYMWPIIERLKAHGRSLTNEEMLDDVSAHMGLSEPVRAAPHGKSGRTEVEYRMAWARTYLKKIGAVENSARGVWRLTPLGAALTPAQVAHAPRQVQQDYAAQRAAAPAVDPVGAPRIDDGAGAGLEGPESWSDRLLACLLKLDPAAFERLCQRLLREAGFTKVEVTGKSGDGGIDGTGVLRMNLLSFQVIFQCKRWQGSVGSSVVRDFRGAMVGRADKGLIITTGTFTAEARKEATRDGAPAIDLVDGEALCDLLREHRIGVRVEMVPQVTLDEAALAAI</sequence>
<dbReference type="eggNOG" id="COG1715">
    <property type="taxonomic scope" value="Bacteria"/>
</dbReference>
<keyword evidence="3" id="KW-0255">Endonuclease</keyword>
<organism evidence="3">
    <name type="scientific">Caulobacter sp. (strain K31)</name>
    <dbReference type="NCBI Taxonomy" id="366602"/>
    <lineage>
        <taxon>Bacteria</taxon>
        <taxon>Pseudomonadati</taxon>
        <taxon>Pseudomonadota</taxon>
        <taxon>Alphaproteobacteria</taxon>
        <taxon>Caulobacterales</taxon>
        <taxon>Caulobacteraceae</taxon>
        <taxon>Caulobacter</taxon>
    </lineage>
</organism>
<reference evidence="3" key="1">
    <citation type="submission" date="2008-01" db="EMBL/GenBank/DDBJ databases">
        <title>Complete sequence of chromosome of Caulobacter sp. K31.</title>
        <authorList>
            <consortium name="US DOE Joint Genome Institute"/>
            <person name="Copeland A."/>
            <person name="Lucas S."/>
            <person name="Lapidus A."/>
            <person name="Barry K."/>
            <person name="Glavina del Rio T."/>
            <person name="Dalin E."/>
            <person name="Tice H."/>
            <person name="Pitluck S."/>
            <person name="Bruce D."/>
            <person name="Goodwin L."/>
            <person name="Thompson L.S."/>
            <person name="Brettin T."/>
            <person name="Detter J.C."/>
            <person name="Han C."/>
            <person name="Schmutz J."/>
            <person name="Larimer F."/>
            <person name="Land M."/>
            <person name="Hauser L."/>
            <person name="Kyrpides N."/>
            <person name="Kim E."/>
            <person name="Stephens C."/>
            <person name="Richardson P."/>
        </authorList>
    </citation>
    <scope>NUCLEOTIDE SEQUENCE [LARGE SCALE GENOMIC DNA]</scope>
    <source>
        <strain evidence="3">K31</strain>
    </source>
</reference>
<proteinExistence type="predicted"/>
<accession>B0SZ79</accession>
<name>B0SZ79_CAUSK</name>
<dbReference type="GO" id="GO:0003677">
    <property type="term" value="F:DNA binding"/>
    <property type="evidence" value="ECO:0007669"/>
    <property type="project" value="InterPro"/>
</dbReference>
<dbReference type="InterPro" id="IPR011856">
    <property type="entry name" value="tRNA_endonuc-like_dom_sf"/>
</dbReference>
<evidence type="ECO:0000259" key="2">
    <source>
        <dbReference type="Pfam" id="PF14338"/>
    </source>
</evidence>